<evidence type="ECO:0000313" key="3">
    <source>
        <dbReference type="Proteomes" id="UP000026960"/>
    </source>
</evidence>
<keyword evidence="1" id="KW-0812">Transmembrane</keyword>
<reference evidence="2" key="1">
    <citation type="journal article" date="2009" name="Rice">
        <title>De Novo Next Generation Sequencing of Plant Genomes.</title>
        <authorList>
            <person name="Rounsley S."/>
            <person name="Marri P.R."/>
            <person name="Yu Y."/>
            <person name="He R."/>
            <person name="Sisneros N."/>
            <person name="Goicoechea J.L."/>
            <person name="Lee S.J."/>
            <person name="Angelova A."/>
            <person name="Kudrna D."/>
            <person name="Luo M."/>
            <person name="Affourtit J."/>
            <person name="Desany B."/>
            <person name="Knight J."/>
            <person name="Niazi F."/>
            <person name="Egholm M."/>
            <person name="Wing R.A."/>
        </authorList>
    </citation>
    <scope>NUCLEOTIDE SEQUENCE [LARGE SCALE GENOMIC DNA]</scope>
    <source>
        <strain evidence="2">cv. IRGC 105608</strain>
    </source>
</reference>
<dbReference type="HOGENOM" id="CLU_2853272_0_0_1"/>
<dbReference type="EnsemblPlants" id="OBART03G24280.1">
    <property type="protein sequence ID" value="OBART03G24280.1"/>
    <property type="gene ID" value="OBART03G24280"/>
</dbReference>
<evidence type="ECO:0000313" key="2">
    <source>
        <dbReference type="EnsemblPlants" id="OBART03G24280.1"/>
    </source>
</evidence>
<dbReference type="Proteomes" id="UP000026960">
    <property type="component" value="Chromosome 3"/>
</dbReference>
<organism evidence="2">
    <name type="scientific">Oryza barthii</name>
    <dbReference type="NCBI Taxonomy" id="65489"/>
    <lineage>
        <taxon>Eukaryota</taxon>
        <taxon>Viridiplantae</taxon>
        <taxon>Streptophyta</taxon>
        <taxon>Embryophyta</taxon>
        <taxon>Tracheophyta</taxon>
        <taxon>Spermatophyta</taxon>
        <taxon>Magnoliopsida</taxon>
        <taxon>Liliopsida</taxon>
        <taxon>Poales</taxon>
        <taxon>Poaceae</taxon>
        <taxon>BOP clade</taxon>
        <taxon>Oryzoideae</taxon>
        <taxon>Oryzeae</taxon>
        <taxon>Oryzinae</taxon>
        <taxon>Oryza</taxon>
    </lineage>
</organism>
<accession>A0A0D3FKR8</accession>
<keyword evidence="1" id="KW-1133">Transmembrane helix</keyword>
<sequence length="65" mass="7171">MNPANWKEEQHLCACLRAVGKQTKAWLDEFVLASLAMWGGIFYGVGRLFSGKKEDKTTEAAPAQA</sequence>
<keyword evidence="1" id="KW-0472">Membrane</keyword>
<name>A0A0D3FKR8_9ORYZ</name>
<dbReference type="AlphaFoldDB" id="A0A0D3FKR8"/>
<dbReference type="PANTHER" id="PTHR35292:SF13">
    <property type="entry name" value="OS03G0581800 PROTEIN"/>
    <property type="match status" value="1"/>
</dbReference>
<protein>
    <submittedName>
        <fullName evidence="2">Uncharacterized protein</fullName>
    </submittedName>
</protein>
<dbReference type="PANTHER" id="PTHR35292">
    <property type="entry name" value="EXPRESSED PROTEIN"/>
    <property type="match status" value="1"/>
</dbReference>
<proteinExistence type="predicted"/>
<feature type="transmembrane region" description="Helical" evidence="1">
    <location>
        <begin position="30"/>
        <end position="49"/>
    </location>
</feature>
<evidence type="ECO:0000256" key="1">
    <source>
        <dbReference type="SAM" id="Phobius"/>
    </source>
</evidence>
<reference evidence="2" key="2">
    <citation type="submission" date="2015-03" db="UniProtKB">
        <authorList>
            <consortium name="EnsemblPlants"/>
        </authorList>
    </citation>
    <scope>IDENTIFICATION</scope>
</reference>
<dbReference type="Gramene" id="OBART03G24280.1">
    <property type="protein sequence ID" value="OBART03G24280.1"/>
    <property type="gene ID" value="OBART03G24280"/>
</dbReference>
<keyword evidence="3" id="KW-1185">Reference proteome</keyword>